<sequence length="61" mass="7225">MPMYTILATRETQYEFQIEADDEAAAIAEVNRIETAEDVEEYAYDWYPLEITDIEEEEEVE</sequence>
<accession>A0A6J5NLK5</accession>
<protein>
    <submittedName>
        <fullName evidence="1">Uncharacterized protein</fullName>
    </submittedName>
</protein>
<name>A0A6J5NLK5_9CAUD</name>
<reference evidence="1" key="1">
    <citation type="submission" date="2020-04" db="EMBL/GenBank/DDBJ databases">
        <authorList>
            <person name="Chiriac C."/>
            <person name="Salcher M."/>
            <person name="Ghai R."/>
            <person name="Kavagutti S V."/>
        </authorList>
    </citation>
    <scope>NUCLEOTIDE SEQUENCE</scope>
</reference>
<proteinExistence type="predicted"/>
<evidence type="ECO:0000313" key="1">
    <source>
        <dbReference type="EMBL" id="CAB4158035.1"/>
    </source>
</evidence>
<organism evidence="1">
    <name type="scientific">uncultured Caudovirales phage</name>
    <dbReference type="NCBI Taxonomy" id="2100421"/>
    <lineage>
        <taxon>Viruses</taxon>
        <taxon>Duplodnaviria</taxon>
        <taxon>Heunggongvirae</taxon>
        <taxon>Uroviricota</taxon>
        <taxon>Caudoviricetes</taxon>
        <taxon>Peduoviridae</taxon>
        <taxon>Maltschvirus</taxon>
        <taxon>Maltschvirus maltsch</taxon>
    </lineage>
</organism>
<dbReference type="EMBL" id="LR796651">
    <property type="protein sequence ID" value="CAB4158035.1"/>
    <property type="molecule type" value="Genomic_DNA"/>
</dbReference>
<gene>
    <name evidence="1" type="ORF">UFOVP694_103</name>
</gene>